<evidence type="ECO:0000256" key="4">
    <source>
        <dbReference type="ARBA" id="ARBA00022827"/>
    </source>
</evidence>
<dbReference type="InterPro" id="IPR016156">
    <property type="entry name" value="FAD/NAD-linked_Rdtase_dimer_sf"/>
</dbReference>
<keyword evidence="5" id="KW-0560">Oxidoreductase</keyword>
<accession>A0A1H3C4A8</accession>
<keyword evidence="3" id="KW-0285">Flavoprotein</keyword>
<evidence type="ECO:0000313" key="9">
    <source>
        <dbReference type="Proteomes" id="UP000198816"/>
    </source>
</evidence>
<dbReference type="Pfam" id="PF02852">
    <property type="entry name" value="Pyr_redox_dim"/>
    <property type="match status" value="1"/>
</dbReference>
<dbReference type="PRINTS" id="PR00411">
    <property type="entry name" value="PNDRDTASEI"/>
</dbReference>
<evidence type="ECO:0000256" key="5">
    <source>
        <dbReference type="ARBA" id="ARBA00023002"/>
    </source>
</evidence>
<gene>
    <name evidence="8" type="ORF">SAMN05421783_13010</name>
</gene>
<dbReference type="RefSeq" id="WP_093037231.1">
    <property type="nucleotide sequence ID" value="NZ_FNNZ01000030.1"/>
</dbReference>
<dbReference type="GO" id="GO:0016491">
    <property type="term" value="F:oxidoreductase activity"/>
    <property type="evidence" value="ECO:0007669"/>
    <property type="project" value="UniProtKB-KW"/>
</dbReference>
<dbReference type="PRINTS" id="PR00368">
    <property type="entry name" value="FADPNR"/>
</dbReference>
<organism evidence="8 9">
    <name type="scientific">Thiocapsa roseopersicina</name>
    <dbReference type="NCBI Taxonomy" id="1058"/>
    <lineage>
        <taxon>Bacteria</taxon>
        <taxon>Pseudomonadati</taxon>
        <taxon>Pseudomonadota</taxon>
        <taxon>Gammaproteobacteria</taxon>
        <taxon>Chromatiales</taxon>
        <taxon>Chromatiaceae</taxon>
        <taxon>Thiocapsa</taxon>
    </lineage>
</organism>
<dbReference type="InterPro" id="IPR004099">
    <property type="entry name" value="Pyr_nucl-diS_OxRdtase_dimer"/>
</dbReference>
<dbReference type="SUPFAM" id="SSF52821">
    <property type="entry name" value="Rhodanese/Cell cycle control phosphatase"/>
    <property type="match status" value="1"/>
</dbReference>
<evidence type="ECO:0000256" key="2">
    <source>
        <dbReference type="ARBA" id="ARBA00009130"/>
    </source>
</evidence>
<dbReference type="InterPro" id="IPR023753">
    <property type="entry name" value="FAD/NAD-binding_dom"/>
</dbReference>
<evidence type="ECO:0000313" key="8">
    <source>
        <dbReference type="EMBL" id="SDX48931.1"/>
    </source>
</evidence>
<dbReference type="PANTHER" id="PTHR43429">
    <property type="entry name" value="PYRIDINE NUCLEOTIDE-DISULFIDE OXIDOREDUCTASE DOMAIN-CONTAINING"/>
    <property type="match status" value="1"/>
</dbReference>
<protein>
    <submittedName>
        <fullName evidence="8">NADPH-dependent 2,4-dienoyl-CoA reductase, sulfur reductase</fullName>
    </submittedName>
</protein>
<reference evidence="9" key="1">
    <citation type="submission" date="2016-10" db="EMBL/GenBank/DDBJ databases">
        <authorList>
            <person name="Varghese N."/>
            <person name="Submissions S."/>
        </authorList>
    </citation>
    <scope>NUCLEOTIDE SEQUENCE [LARGE SCALE GENOMIC DNA]</scope>
    <source>
        <strain evidence="9">DSM 217</strain>
    </source>
</reference>
<evidence type="ECO:0000256" key="6">
    <source>
        <dbReference type="ARBA" id="ARBA00023284"/>
    </source>
</evidence>
<dbReference type="SUPFAM" id="SSF51905">
    <property type="entry name" value="FAD/NAD(P)-binding domain"/>
    <property type="match status" value="1"/>
</dbReference>
<feature type="domain" description="Rhodanese" evidence="7">
    <location>
        <begin position="479"/>
        <end position="567"/>
    </location>
</feature>
<dbReference type="PANTHER" id="PTHR43429:SF1">
    <property type="entry name" value="NAD(P)H SULFUR OXIDOREDUCTASE (COA-DEPENDENT)"/>
    <property type="match status" value="1"/>
</dbReference>
<dbReference type="OrthoDB" id="9768666at2"/>
<dbReference type="InterPro" id="IPR001763">
    <property type="entry name" value="Rhodanese-like_dom"/>
</dbReference>
<dbReference type="EMBL" id="FNNZ01000030">
    <property type="protein sequence ID" value="SDX48931.1"/>
    <property type="molecule type" value="Genomic_DNA"/>
</dbReference>
<comment type="similarity">
    <text evidence="2">Belongs to the class-III pyridine nucleotide-disulfide oxidoreductase family.</text>
</comment>
<comment type="cofactor">
    <cofactor evidence="1">
        <name>FAD</name>
        <dbReference type="ChEBI" id="CHEBI:57692"/>
    </cofactor>
</comment>
<evidence type="ECO:0000259" key="7">
    <source>
        <dbReference type="PROSITE" id="PS50206"/>
    </source>
</evidence>
<dbReference type="STRING" id="1058.SAMN05421783_13010"/>
<dbReference type="InterPro" id="IPR036188">
    <property type="entry name" value="FAD/NAD-bd_sf"/>
</dbReference>
<keyword evidence="4" id="KW-0274">FAD</keyword>
<name>A0A1H3C4A8_THIRO</name>
<dbReference type="PROSITE" id="PS50206">
    <property type="entry name" value="RHODANESE_3"/>
    <property type="match status" value="1"/>
</dbReference>
<dbReference type="Pfam" id="PF07992">
    <property type="entry name" value="Pyr_redox_2"/>
    <property type="match status" value="1"/>
</dbReference>
<dbReference type="InterPro" id="IPR050260">
    <property type="entry name" value="FAD-bd_OxRdtase"/>
</dbReference>
<dbReference type="SMART" id="SM00450">
    <property type="entry name" value="RHOD"/>
    <property type="match status" value="1"/>
</dbReference>
<evidence type="ECO:0000256" key="1">
    <source>
        <dbReference type="ARBA" id="ARBA00001974"/>
    </source>
</evidence>
<dbReference type="InterPro" id="IPR036873">
    <property type="entry name" value="Rhodanese-like_dom_sf"/>
</dbReference>
<dbReference type="AlphaFoldDB" id="A0A1H3C4A8"/>
<dbReference type="Proteomes" id="UP000198816">
    <property type="component" value="Unassembled WGS sequence"/>
</dbReference>
<dbReference type="SUPFAM" id="SSF55424">
    <property type="entry name" value="FAD/NAD-linked reductases, dimerisation (C-terminal) domain"/>
    <property type="match status" value="1"/>
</dbReference>
<keyword evidence="9" id="KW-1185">Reference proteome</keyword>
<proteinExistence type="inferred from homology"/>
<evidence type="ECO:0000256" key="3">
    <source>
        <dbReference type="ARBA" id="ARBA00022630"/>
    </source>
</evidence>
<dbReference type="CDD" id="cd00158">
    <property type="entry name" value="RHOD"/>
    <property type="match status" value="1"/>
</dbReference>
<keyword evidence="6" id="KW-0676">Redox-active center</keyword>
<dbReference type="Pfam" id="PF00581">
    <property type="entry name" value="Rhodanese"/>
    <property type="match status" value="1"/>
</dbReference>
<sequence>MSSQPLRIVVIGGSAAGPKAAAKARRMDEHAEITLIQREPDLSMASCGFPYYVGGTFDDRNMLVCTPAGIVRDPAFYGKAKRIRALVRTEATEIDRVAKTVTYRDLPTGEQSTIPYDRLVIATGATPLRPSVPGIELDGVTTLHSMADADALRAVRDEKKATKAVVVGGGLIGFEVCEALRLAGIHTTVIEKTRQILPFLDPDLSKLVENHVRAHGPDIIVGNGVAELLGENGKLVGVKLENGTELPCEVAVIAVGVRPNIKLAQAAGIEIGSVGGIRVNPQMQTSDPNIYAVGDCVECTSLISGKAVRAPYGDLANLQGRVAGQNLVIEGSASFPGIIQTGICKIFDYAVGFTGLSAKDAGEAGFDDIETAIISGLDIPGYMSGKLLISKLVADRKTGRILGFQCIGPGDVSKRVAVVAMAIRGKLTVEDMVNADLPYAPPYSLAIDHVISSAQVMDNKLQGRMQGLSASEVKHRIDTGADCFILDTRSPQEFEETRLGIGETLIPLGALRDRFAELPQDKSKEIILYCRISLRGYEGAAILDAHGWHNVKVMEGGVVAWPYAKEK</sequence>
<dbReference type="Gene3D" id="3.40.250.10">
    <property type="entry name" value="Rhodanese-like domain"/>
    <property type="match status" value="1"/>
</dbReference>
<dbReference type="Gene3D" id="3.50.50.60">
    <property type="entry name" value="FAD/NAD(P)-binding domain"/>
    <property type="match status" value="2"/>
</dbReference>